<evidence type="ECO:0000313" key="4">
    <source>
        <dbReference type="Proteomes" id="UP000253490"/>
    </source>
</evidence>
<dbReference type="Pfam" id="PF04892">
    <property type="entry name" value="VanZ"/>
    <property type="match status" value="1"/>
</dbReference>
<keyword evidence="1" id="KW-1133">Transmembrane helix</keyword>
<feature type="transmembrane region" description="Helical" evidence="1">
    <location>
        <begin position="84"/>
        <end position="102"/>
    </location>
</feature>
<evidence type="ECO:0000256" key="1">
    <source>
        <dbReference type="SAM" id="Phobius"/>
    </source>
</evidence>
<reference evidence="3 4" key="1">
    <citation type="submission" date="2018-06" db="EMBL/GenBank/DDBJ databases">
        <title>Genomic Encyclopedia of Type Strains, Phase IV (KMG-IV): sequencing the most valuable type-strain genomes for metagenomic binning, comparative biology and taxonomic classification.</title>
        <authorList>
            <person name="Goeker M."/>
        </authorList>
    </citation>
    <scope>NUCLEOTIDE SEQUENCE [LARGE SCALE GENOMIC DNA]</scope>
    <source>
        <strain evidence="3 4">DSM 22112</strain>
    </source>
</reference>
<keyword evidence="1" id="KW-0812">Transmembrane</keyword>
<evidence type="ECO:0000259" key="2">
    <source>
        <dbReference type="Pfam" id="PF04892"/>
    </source>
</evidence>
<dbReference type="RefSeq" id="WP_170128127.1">
    <property type="nucleotide sequence ID" value="NZ_RXYD01000002.1"/>
</dbReference>
<feature type="transmembrane region" description="Helical" evidence="1">
    <location>
        <begin position="139"/>
        <end position="156"/>
    </location>
</feature>
<sequence>MTKYKKTIFLLIIYTTFVLILTLAPYKESVKFDDSYNLTLFKSINNYVKHMQNFGIINLEAFRYLPFEVIRFANSVFTVSFKNILGNLVLFLPLGFLTSFLIKSKKLISVFTYSLLFSTLIEVMQYIFLTSRRADVDDVILNTVGGVLGYLIYKIGGRK</sequence>
<dbReference type="PANTHER" id="PTHR36834:SF1">
    <property type="entry name" value="INTEGRAL MEMBRANE PROTEIN"/>
    <property type="match status" value="1"/>
</dbReference>
<protein>
    <submittedName>
        <fullName evidence="3">VanZ like protein</fullName>
    </submittedName>
</protein>
<dbReference type="InterPro" id="IPR053150">
    <property type="entry name" value="Teicoplanin_resist-assoc"/>
</dbReference>
<feature type="domain" description="VanZ-like" evidence="2">
    <location>
        <begin position="12"/>
        <end position="155"/>
    </location>
</feature>
<dbReference type="InterPro" id="IPR006976">
    <property type="entry name" value="VanZ-like"/>
</dbReference>
<keyword evidence="1" id="KW-0472">Membrane</keyword>
<feature type="transmembrane region" description="Helical" evidence="1">
    <location>
        <begin position="7"/>
        <end position="26"/>
    </location>
</feature>
<feature type="transmembrane region" description="Helical" evidence="1">
    <location>
        <begin position="107"/>
        <end position="127"/>
    </location>
</feature>
<organism evidence="3 4">
    <name type="scientific">Alkalibaculum bacchi</name>
    <dbReference type="NCBI Taxonomy" id="645887"/>
    <lineage>
        <taxon>Bacteria</taxon>
        <taxon>Bacillati</taxon>
        <taxon>Bacillota</taxon>
        <taxon>Clostridia</taxon>
        <taxon>Eubacteriales</taxon>
        <taxon>Eubacteriaceae</taxon>
        <taxon>Alkalibaculum</taxon>
    </lineage>
</organism>
<name>A0A366IIB2_9FIRM</name>
<keyword evidence="4" id="KW-1185">Reference proteome</keyword>
<evidence type="ECO:0000313" key="3">
    <source>
        <dbReference type="EMBL" id="RBP70205.1"/>
    </source>
</evidence>
<dbReference type="AlphaFoldDB" id="A0A366IIB2"/>
<gene>
    <name evidence="3" type="ORF">DES36_101264</name>
</gene>
<comment type="caution">
    <text evidence="3">The sequence shown here is derived from an EMBL/GenBank/DDBJ whole genome shotgun (WGS) entry which is preliminary data.</text>
</comment>
<accession>A0A366IIB2</accession>
<dbReference type="EMBL" id="QNRX01000001">
    <property type="protein sequence ID" value="RBP70205.1"/>
    <property type="molecule type" value="Genomic_DNA"/>
</dbReference>
<proteinExistence type="predicted"/>
<dbReference type="PANTHER" id="PTHR36834">
    <property type="entry name" value="MEMBRANE PROTEIN-RELATED"/>
    <property type="match status" value="1"/>
</dbReference>
<dbReference type="Proteomes" id="UP000253490">
    <property type="component" value="Unassembled WGS sequence"/>
</dbReference>